<feature type="domain" description="Luciferase-like" evidence="1">
    <location>
        <begin position="12"/>
        <end position="306"/>
    </location>
</feature>
<dbReference type="PANTHER" id="PTHR30137:SF6">
    <property type="entry name" value="LUCIFERASE-LIKE MONOOXYGENASE"/>
    <property type="match status" value="1"/>
</dbReference>
<reference evidence="2 3" key="1">
    <citation type="submission" date="2020-06" db="EMBL/GenBank/DDBJ databases">
        <authorList>
            <person name="Scott K."/>
        </authorList>
    </citation>
    <scope>NUCLEOTIDE SEQUENCE [LARGE SCALE GENOMIC DNA]</scope>
    <source>
        <strain evidence="2 3">HH1</strain>
    </source>
</reference>
<evidence type="ECO:0000313" key="2">
    <source>
        <dbReference type="EMBL" id="MBF6058231.1"/>
    </source>
</evidence>
<dbReference type="InterPro" id="IPR050766">
    <property type="entry name" value="Bact_Lucif_Oxidored"/>
</dbReference>
<name>A0ABS0C1Y9_9GAMM</name>
<dbReference type="Gene3D" id="3.20.20.30">
    <property type="entry name" value="Luciferase-like domain"/>
    <property type="match status" value="1"/>
</dbReference>
<dbReference type="Pfam" id="PF00296">
    <property type="entry name" value="Bac_luciferase"/>
    <property type="match status" value="1"/>
</dbReference>
<dbReference type="Proteomes" id="UP001193680">
    <property type="component" value="Unassembled WGS sequence"/>
</dbReference>
<dbReference type="InterPro" id="IPR036661">
    <property type="entry name" value="Luciferase-like_sf"/>
</dbReference>
<evidence type="ECO:0000313" key="3">
    <source>
        <dbReference type="Proteomes" id="UP001193680"/>
    </source>
</evidence>
<dbReference type="RefSeq" id="WP_185978373.1">
    <property type="nucleotide sequence ID" value="NZ_JACBGI020000013.1"/>
</dbReference>
<accession>A0ABS0C1Y9</accession>
<gene>
    <name evidence="2" type="ORF">H8792_007745</name>
</gene>
<dbReference type="SUPFAM" id="SSF51679">
    <property type="entry name" value="Bacterial luciferase-like"/>
    <property type="match status" value="1"/>
</dbReference>
<dbReference type="InterPro" id="IPR011251">
    <property type="entry name" value="Luciferase-like_dom"/>
</dbReference>
<comment type="caution">
    <text evidence="2">The sequence shown here is derived from an EMBL/GenBank/DDBJ whole genome shotgun (WGS) entry which is preliminary data.</text>
</comment>
<dbReference type="EMBL" id="JACBGI020000013">
    <property type="protein sequence ID" value="MBF6058231.1"/>
    <property type="molecule type" value="Genomic_DNA"/>
</dbReference>
<sequence>MKDAKPRKPTLGVMLHVTPQDEQTPTQTYAEFGRLVREIETLGYQQAWVTEHHFTPHSLTPAPLLMMGHFLAQTTRLQLGSAAVLVGFHNPIEVAEQLATLNTLYPQRVLCGFAKGGPFESQNAAFKADAELSRARMEEAVPAVLKLINHPSSNHLGKHYQWGTLNLHPRTHLAAAQCFMATSHPSSLEIATHHDLGLMAAQFWDQAKIEANIAAYRHLHPQGKTPQMMAARGLFIADSEEEAQTLAWQHIQSFRAQKAQLWGQKGTNHRGPMQGLSKEELLERMLCGTMEQVSQQVQSLIDIGVSQLGLNPLTSDHNTRLQQLQCFKNAIWDPLLKNRYEDAA</sequence>
<keyword evidence="3" id="KW-1185">Reference proteome</keyword>
<protein>
    <submittedName>
        <fullName evidence="2">LLM class flavin-dependent oxidoreductase</fullName>
    </submittedName>
</protein>
<dbReference type="PANTHER" id="PTHR30137">
    <property type="entry name" value="LUCIFERASE-LIKE MONOOXYGENASE"/>
    <property type="match status" value="1"/>
</dbReference>
<evidence type="ECO:0000259" key="1">
    <source>
        <dbReference type="Pfam" id="PF00296"/>
    </source>
</evidence>
<organism evidence="2 3">
    <name type="scientific">Thiomicrorhabdus heinhorstiae</name>
    <dbReference type="NCBI Taxonomy" id="2748010"/>
    <lineage>
        <taxon>Bacteria</taxon>
        <taxon>Pseudomonadati</taxon>
        <taxon>Pseudomonadota</taxon>
        <taxon>Gammaproteobacteria</taxon>
        <taxon>Thiotrichales</taxon>
        <taxon>Piscirickettsiaceae</taxon>
        <taxon>Thiomicrorhabdus</taxon>
    </lineage>
</organism>
<proteinExistence type="predicted"/>
<reference evidence="2 3" key="2">
    <citation type="submission" date="2020-11" db="EMBL/GenBank/DDBJ databases">
        <title>Sulfur oxidizing isolate from Hospital Hole Sinkhole.</title>
        <authorList>
            <person name="Scott K.M."/>
        </authorList>
    </citation>
    <scope>NUCLEOTIDE SEQUENCE [LARGE SCALE GENOMIC DNA]</scope>
    <source>
        <strain evidence="2 3">HH1</strain>
    </source>
</reference>